<dbReference type="Proteomes" id="UP000266841">
    <property type="component" value="Unassembled WGS sequence"/>
</dbReference>
<keyword evidence="4" id="KW-1185">Reference proteome</keyword>
<reference evidence="3 4" key="1">
    <citation type="journal article" date="2012" name="Genome Biol.">
        <title>Genome and low-iron response of an oceanic diatom adapted to chronic iron limitation.</title>
        <authorList>
            <person name="Lommer M."/>
            <person name="Specht M."/>
            <person name="Roy A.S."/>
            <person name="Kraemer L."/>
            <person name="Andreson R."/>
            <person name="Gutowska M.A."/>
            <person name="Wolf J."/>
            <person name="Bergner S.V."/>
            <person name="Schilhabel M.B."/>
            <person name="Klostermeier U.C."/>
            <person name="Beiko R.G."/>
            <person name="Rosenstiel P."/>
            <person name="Hippler M."/>
            <person name="Laroche J."/>
        </authorList>
    </citation>
    <scope>NUCLEOTIDE SEQUENCE [LARGE SCALE GENOMIC DNA]</scope>
    <source>
        <strain evidence="3 4">CCMP1005</strain>
    </source>
</reference>
<evidence type="ECO:0000313" key="3">
    <source>
        <dbReference type="EMBL" id="EJK66431.1"/>
    </source>
</evidence>
<evidence type="ECO:0000256" key="1">
    <source>
        <dbReference type="SAM" id="MobiDB-lite"/>
    </source>
</evidence>
<feature type="signal peptide" evidence="2">
    <location>
        <begin position="1"/>
        <end position="19"/>
    </location>
</feature>
<keyword evidence="2" id="KW-0732">Signal</keyword>
<protein>
    <submittedName>
        <fullName evidence="3">Uncharacterized protein</fullName>
    </submittedName>
</protein>
<evidence type="ECO:0000256" key="2">
    <source>
        <dbReference type="SAM" id="SignalP"/>
    </source>
</evidence>
<name>K0SZF2_THAOC</name>
<dbReference type="AlphaFoldDB" id="K0SZF2"/>
<feature type="chain" id="PRO_5003838131" evidence="2">
    <location>
        <begin position="20"/>
        <end position="281"/>
    </location>
</feature>
<feature type="compositionally biased region" description="Basic and acidic residues" evidence="1">
    <location>
        <begin position="271"/>
        <end position="281"/>
    </location>
</feature>
<sequence>MKISWIIAAPLLLGDSSWSLDVDNVDQLLSKRQLRQNAGKRGVRKVQAVEANEVFGVELGSSMSMDLASRVSDEPYLVQSSSKSSKKAKDDVPPCVFANPTLELTNDQLEEVRVPDGRLGEFVDHSGAILWTIQDGEEQDFDVEAYYMEGMTIGEAHKSISLPEDAIVAATCETTFDINQAMSETCGYSELKEYYATASAFMMQGFATGFGLNDVNILECTETEDDVESEMFGMLFSRNEITPQGQDGKGIPTRKAMTKAKTVSAGPAAPTREDLHGITGV</sequence>
<organism evidence="3 4">
    <name type="scientific">Thalassiosira oceanica</name>
    <name type="common">Marine diatom</name>
    <dbReference type="NCBI Taxonomy" id="159749"/>
    <lineage>
        <taxon>Eukaryota</taxon>
        <taxon>Sar</taxon>
        <taxon>Stramenopiles</taxon>
        <taxon>Ochrophyta</taxon>
        <taxon>Bacillariophyta</taxon>
        <taxon>Coscinodiscophyceae</taxon>
        <taxon>Thalassiosirophycidae</taxon>
        <taxon>Thalassiosirales</taxon>
        <taxon>Thalassiosiraceae</taxon>
        <taxon>Thalassiosira</taxon>
    </lineage>
</organism>
<proteinExistence type="predicted"/>
<accession>K0SZF2</accession>
<comment type="caution">
    <text evidence="3">The sequence shown here is derived from an EMBL/GenBank/DDBJ whole genome shotgun (WGS) entry which is preliminary data.</text>
</comment>
<evidence type="ECO:0000313" key="4">
    <source>
        <dbReference type="Proteomes" id="UP000266841"/>
    </source>
</evidence>
<dbReference type="EMBL" id="AGNL01014974">
    <property type="protein sequence ID" value="EJK66431.1"/>
    <property type="molecule type" value="Genomic_DNA"/>
</dbReference>
<gene>
    <name evidence="3" type="ORF">THAOC_12655</name>
</gene>
<feature type="region of interest" description="Disordered" evidence="1">
    <location>
        <begin position="258"/>
        <end position="281"/>
    </location>
</feature>